<evidence type="ECO:0000313" key="1">
    <source>
        <dbReference type="EMBL" id="EDR04830.1"/>
    </source>
</evidence>
<dbReference type="Proteomes" id="UP000001194">
    <property type="component" value="Unassembled WGS sequence"/>
</dbReference>
<sequence length="318" mass="36009">MTQHPWVAHVEFIEEAFRRQIHKTPRRRPTNNQQPARYQSFDVIPICHTVVFGVVQCAPAYLSIVFIDLLSTRSDMHEQLALHLISLRLQPTLHLCAADVEFSEHEREIAAHETWHRPGICVLCTICLKLFINFLADEGPPTTSNQLVTTLWTHSPIVWRCVAKASDDEWLPMDDLDTFPGTSILYAGCQQVQSPLCGDVEFIDLGREIAHKKPGIGLQSARYHSMDPFMFGVVWQRLRMTNAFNATLDALDTFPGTSILYAGCQQVQCAPAYLSIVFIDLLSARSHMHEQLALHPPHLTLFAANCSVKSRNEFSHKL</sequence>
<organism evidence="2">
    <name type="scientific">Laccaria bicolor (strain S238N-H82 / ATCC MYA-4686)</name>
    <name type="common">Bicoloured deceiver</name>
    <name type="synonym">Laccaria laccata var. bicolor</name>
    <dbReference type="NCBI Taxonomy" id="486041"/>
    <lineage>
        <taxon>Eukaryota</taxon>
        <taxon>Fungi</taxon>
        <taxon>Dikarya</taxon>
        <taxon>Basidiomycota</taxon>
        <taxon>Agaricomycotina</taxon>
        <taxon>Agaricomycetes</taxon>
        <taxon>Agaricomycetidae</taxon>
        <taxon>Agaricales</taxon>
        <taxon>Agaricineae</taxon>
        <taxon>Hydnangiaceae</taxon>
        <taxon>Laccaria</taxon>
    </lineage>
</organism>
<reference evidence="1 2" key="1">
    <citation type="journal article" date="2008" name="Nature">
        <title>The genome of Laccaria bicolor provides insights into mycorrhizal symbiosis.</title>
        <authorList>
            <person name="Martin F."/>
            <person name="Aerts A."/>
            <person name="Ahren D."/>
            <person name="Brun A."/>
            <person name="Danchin E.G.J."/>
            <person name="Duchaussoy F."/>
            <person name="Gibon J."/>
            <person name="Kohler A."/>
            <person name="Lindquist E."/>
            <person name="Pereda V."/>
            <person name="Salamov A."/>
            <person name="Shapiro H.J."/>
            <person name="Wuyts J."/>
            <person name="Blaudez D."/>
            <person name="Buee M."/>
            <person name="Brokstein P."/>
            <person name="Canbaeck B."/>
            <person name="Cohen D."/>
            <person name="Courty P.E."/>
            <person name="Coutinho P.M."/>
            <person name="Delaruelle C."/>
            <person name="Detter J.C."/>
            <person name="Deveau A."/>
            <person name="DiFazio S."/>
            <person name="Duplessis S."/>
            <person name="Fraissinet-Tachet L."/>
            <person name="Lucic E."/>
            <person name="Frey-Klett P."/>
            <person name="Fourrey C."/>
            <person name="Feussner I."/>
            <person name="Gay G."/>
            <person name="Grimwood J."/>
            <person name="Hoegger P.J."/>
            <person name="Jain P."/>
            <person name="Kilaru S."/>
            <person name="Labbe J."/>
            <person name="Lin Y.C."/>
            <person name="Legue V."/>
            <person name="Le Tacon F."/>
            <person name="Marmeisse R."/>
            <person name="Melayah D."/>
            <person name="Montanini B."/>
            <person name="Muratet M."/>
            <person name="Nehls U."/>
            <person name="Niculita-Hirzel H."/>
            <person name="Oudot-Le Secq M.P."/>
            <person name="Peter M."/>
            <person name="Quesneville H."/>
            <person name="Rajashekar B."/>
            <person name="Reich M."/>
            <person name="Rouhier N."/>
            <person name="Schmutz J."/>
            <person name="Yin T."/>
            <person name="Chalot M."/>
            <person name="Henrissat B."/>
            <person name="Kuees U."/>
            <person name="Lucas S."/>
            <person name="Van de Peer Y."/>
            <person name="Podila G.K."/>
            <person name="Polle A."/>
            <person name="Pukkila P.J."/>
            <person name="Richardson P.M."/>
            <person name="Rouze P."/>
            <person name="Sanders I.R."/>
            <person name="Stajich J.E."/>
            <person name="Tunlid A."/>
            <person name="Tuskan G."/>
            <person name="Grigoriev I.V."/>
        </authorList>
    </citation>
    <scope>NUCLEOTIDE SEQUENCE [LARGE SCALE GENOMIC DNA]</scope>
    <source>
        <strain evidence="2">S238N-H82 / ATCC MYA-4686</strain>
    </source>
</reference>
<dbReference type="HOGENOM" id="CLU_758790_0_0_1"/>
<dbReference type="EMBL" id="DS547116">
    <property type="protein sequence ID" value="EDR04830.1"/>
    <property type="molecule type" value="Genomic_DNA"/>
</dbReference>
<dbReference type="AlphaFoldDB" id="B0DL09"/>
<dbReference type="InParanoid" id="B0DL09"/>
<dbReference type="GeneID" id="6080268"/>
<dbReference type="RefSeq" id="XP_001884654.1">
    <property type="nucleotide sequence ID" value="XM_001884619.1"/>
</dbReference>
<keyword evidence="2" id="KW-1185">Reference proteome</keyword>
<accession>B0DL09</accession>
<name>B0DL09_LACBS</name>
<proteinExistence type="predicted"/>
<gene>
    <name evidence="1" type="ORF">LACBIDRAFT_330348</name>
</gene>
<dbReference type="KEGG" id="lbc:LACBIDRAFT_330348"/>
<protein>
    <submittedName>
        <fullName evidence="1">Predicted protein</fullName>
    </submittedName>
</protein>
<evidence type="ECO:0000313" key="2">
    <source>
        <dbReference type="Proteomes" id="UP000001194"/>
    </source>
</evidence>